<dbReference type="EnsemblMetazoa" id="ACOM039521-RA">
    <property type="protein sequence ID" value="ACOM039521-PA.1"/>
    <property type="gene ID" value="ACOM039521"/>
</dbReference>
<reference evidence="2" key="1">
    <citation type="submission" date="2022-08" db="UniProtKB">
        <authorList>
            <consortium name="EnsemblMetazoa"/>
        </authorList>
    </citation>
    <scope>IDENTIFICATION</scope>
</reference>
<organism evidence="2">
    <name type="scientific">Anopheles coluzzii</name>
    <name type="common">African malaria mosquito</name>
    <dbReference type="NCBI Taxonomy" id="1518534"/>
    <lineage>
        <taxon>Eukaryota</taxon>
        <taxon>Metazoa</taxon>
        <taxon>Ecdysozoa</taxon>
        <taxon>Arthropoda</taxon>
        <taxon>Hexapoda</taxon>
        <taxon>Insecta</taxon>
        <taxon>Pterygota</taxon>
        <taxon>Neoptera</taxon>
        <taxon>Endopterygota</taxon>
        <taxon>Diptera</taxon>
        <taxon>Nematocera</taxon>
        <taxon>Culicoidea</taxon>
        <taxon>Culicidae</taxon>
        <taxon>Anophelinae</taxon>
        <taxon>Anopheles</taxon>
    </lineage>
</organism>
<keyword evidence="1" id="KW-0812">Transmembrane</keyword>
<keyword evidence="1" id="KW-1133">Transmembrane helix</keyword>
<sequence>MFLLPAGADLNLLVSSSHLGTSNISANRGGSRIVLQFVRNHSRWAECFSPSMRSSWTRASSAGIICSAPMPLFARDRVICTRSASAMHSRVFRISFVSTRPGRSDSRMRAEYRPISVSLRQQLFSPLVKLNSTVAPVGLRNALDDIVHGQLRRRKCQRVGQDRPGGRADLRHQLFAAMLAFDDGGPLLWPMVALVLLPALLPLPSVLVVVVGMVPFAL</sequence>
<dbReference type="AlphaFoldDB" id="A0A8W7PXB5"/>
<accession>A0A8W7PXB5</accession>
<evidence type="ECO:0000313" key="2">
    <source>
        <dbReference type="EnsemblMetazoa" id="ACOM039521-PA.1"/>
    </source>
</evidence>
<evidence type="ECO:0000256" key="1">
    <source>
        <dbReference type="SAM" id="Phobius"/>
    </source>
</evidence>
<protein>
    <submittedName>
        <fullName evidence="2">Uncharacterized protein</fullName>
    </submittedName>
</protein>
<keyword evidence="1" id="KW-0472">Membrane</keyword>
<dbReference type="Proteomes" id="UP000075882">
    <property type="component" value="Unassembled WGS sequence"/>
</dbReference>
<proteinExistence type="predicted"/>
<name>A0A8W7PXB5_ANOCL</name>
<feature type="transmembrane region" description="Helical" evidence="1">
    <location>
        <begin position="187"/>
        <end position="214"/>
    </location>
</feature>